<feature type="compositionally biased region" description="Basic and acidic residues" evidence="1">
    <location>
        <begin position="94"/>
        <end position="104"/>
    </location>
</feature>
<organism evidence="2 3">
    <name type="scientific">Polypterus senegalus</name>
    <name type="common">Senegal bichir</name>
    <dbReference type="NCBI Taxonomy" id="55291"/>
    <lineage>
        <taxon>Eukaryota</taxon>
        <taxon>Metazoa</taxon>
        <taxon>Chordata</taxon>
        <taxon>Craniata</taxon>
        <taxon>Vertebrata</taxon>
        <taxon>Euteleostomi</taxon>
        <taxon>Actinopterygii</taxon>
        <taxon>Polypteriformes</taxon>
        <taxon>Polypteridae</taxon>
        <taxon>Polypterus</taxon>
    </lineage>
</organism>
<feature type="compositionally biased region" description="Basic and acidic residues" evidence="1">
    <location>
        <begin position="263"/>
        <end position="288"/>
    </location>
</feature>
<dbReference type="GO" id="GO:1902412">
    <property type="term" value="P:regulation of mitotic cytokinesis"/>
    <property type="evidence" value="ECO:0007669"/>
    <property type="project" value="TreeGrafter"/>
</dbReference>
<dbReference type="GO" id="GO:0008017">
    <property type="term" value="F:microtubule binding"/>
    <property type="evidence" value="ECO:0007669"/>
    <property type="project" value="TreeGrafter"/>
</dbReference>
<protein>
    <submittedName>
        <fullName evidence="2">MAP9 protein</fullName>
    </submittedName>
</protein>
<comment type="caution">
    <text evidence="2">The sequence shown here is derived from an EMBL/GenBank/DDBJ whole genome shotgun (WGS) entry which is preliminary data.</text>
</comment>
<dbReference type="GO" id="GO:0000281">
    <property type="term" value="P:mitotic cytokinesis"/>
    <property type="evidence" value="ECO:0007669"/>
    <property type="project" value="InterPro"/>
</dbReference>
<proteinExistence type="predicted"/>
<evidence type="ECO:0000313" key="2">
    <source>
        <dbReference type="EMBL" id="KAG2465547.1"/>
    </source>
</evidence>
<feature type="non-terminal residue" evidence="2">
    <location>
        <position position="396"/>
    </location>
</feature>
<dbReference type="PANTHER" id="PTHR14739:SF9">
    <property type="entry name" value="MICROTUBULE-ASSOCIATED PROTEIN 9"/>
    <property type="match status" value="1"/>
</dbReference>
<feature type="region of interest" description="Disordered" evidence="1">
    <location>
        <begin position="342"/>
        <end position="396"/>
    </location>
</feature>
<evidence type="ECO:0000256" key="1">
    <source>
        <dbReference type="SAM" id="MobiDB-lite"/>
    </source>
</evidence>
<keyword evidence="3" id="KW-1185">Reference proteome</keyword>
<dbReference type="EMBL" id="JAATIS010001721">
    <property type="protein sequence ID" value="KAG2465547.1"/>
    <property type="molecule type" value="Genomic_DNA"/>
</dbReference>
<reference evidence="2 3" key="1">
    <citation type="journal article" date="2021" name="Cell">
        <title>Tracing the genetic footprints of vertebrate landing in non-teleost ray-finned fishes.</title>
        <authorList>
            <person name="Bi X."/>
            <person name="Wang K."/>
            <person name="Yang L."/>
            <person name="Pan H."/>
            <person name="Jiang H."/>
            <person name="Wei Q."/>
            <person name="Fang M."/>
            <person name="Yu H."/>
            <person name="Zhu C."/>
            <person name="Cai Y."/>
            <person name="He Y."/>
            <person name="Gan X."/>
            <person name="Zeng H."/>
            <person name="Yu D."/>
            <person name="Zhu Y."/>
            <person name="Jiang H."/>
            <person name="Qiu Q."/>
            <person name="Yang H."/>
            <person name="Zhang Y.E."/>
            <person name="Wang W."/>
            <person name="Zhu M."/>
            <person name="He S."/>
            <person name="Zhang G."/>
        </authorList>
    </citation>
    <scope>NUCLEOTIDE SEQUENCE [LARGE SCALE GENOMIC DNA]</scope>
    <source>
        <strain evidence="2">Bchr_013</strain>
    </source>
</reference>
<feature type="compositionally biased region" description="Polar residues" evidence="1">
    <location>
        <begin position="185"/>
        <end position="201"/>
    </location>
</feature>
<feature type="compositionally biased region" description="Basic and acidic residues" evidence="1">
    <location>
        <begin position="11"/>
        <end position="72"/>
    </location>
</feature>
<feature type="compositionally biased region" description="Acidic residues" evidence="1">
    <location>
        <begin position="167"/>
        <end position="176"/>
    </location>
</feature>
<dbReference type="InterPro" id="IPR026106">
    <property type="entry name" value="MAP9"/>
</dbReference>
<dbReference type="GO" id="GO:0090307">
    <property type="term" value="P:mitotic spindle assembly"/>
    <property type="evidence" value="ECO:0007669"/>
    <property type="project" value="TreeGrafter"/>
</dbReference>
<dbReference type="GO" id="GO:0000235">
    <property type="term" value="C:astral microtubule"/>
    <property type="evidence" value="ECO:0007669"/>
    <property type="project" value="TreeGrafter"/>
</dbReference>
<name>A0A8X7XCF0_POLSE</name>
<feature type="non-terminal residue" evidence="2">
    <location>
        <position position="1"/>
    </location>
</feature>
<feature type="region of interest" description="Disordered" evidence="1">
    <location>
        <begin position="1"/>
        <end position="212"/>
    </location>
</feature>
<feature type="region of interest" description="Disordered" evidence="1">
    <location>
        <begin position="263"/>
        <end position="293"/>
    </location>
</feature>
<accession>A0A8X7XCF0</accession>
<dbReference type="PANTHER" id="PTHR14739">
    <property type="entry name" value="MICROTUBULE-ASSOCIATED PROTEIN 9"/>
    <property type="match status" value="1"/>
</dbReference>
<dbReference type="Proteomes" id="UP000886611">
    <property type="component" value="Unassembled WGS sequence"/>
</dbReference>
<dbReference type="AlphaFoldDB" id="A0A8X7XCF0"/>
<gene>
    <name evidence="2" type="primary">Map9</name>
    <name evidence="2" type="ORF">GTO96_0016209</name>
</gene>
<evidence type="ECO:0000313" key="3">
    <source>
        <dbReference type="Proteomes" id="UP000886611"/>
    </source>
</evidence>
<sequence>MSSDVTLSNDMGDKYRDLKHEKETLSKYASSRKESSPSLKSEKELARSHSDSNDPWHKRDSTDDEHRTTPRPRERKLRSTHSTDSDNTEDSDPEENKGAKEVQRKSPTLMELMMSKTETSEMSKALSKHDKVIGVNGGTSPRMEERRKKKFGSTHLKGITKDRTLSSEDEDGDEPDSALVFKSPDTGNVSKERLLSSQGQIAKNMKSPKPYTTESRYLGTLKVLDLKAQDTSNLEEADTIRATIYQAFEKWKEEKDAHLMETCKKQKQAMRKDQQKVDEEKAEKERQCKAAFNNWNKSKETMLQDKIKAERKSQKIMRETVKYEKEMKEKLALDMYDQWLANRSREIPPGPVDVTSGSKPMDENPSDSSPSDVISRLEPMNEDPFSPFDVTSYTGL</sequence>